<name>A0A409W5W8_9AGAR</name>
<proteinExistence type="predicted"/>
<reference evidence="2 3" key="1">
    <citation type="journal article" date="2018" name="Evol. Lett.">
        <title>Horizontal gene cluster transfer increased hallucinogenic mushroom diversity.</title>
        <authorList>
            <person name="Reynolds H.T."/>
            <person name="Vijayakumar V."/>
            <person name="Gluck-Thaler E."/>
            <person name="Korotkin H.B."/>
            <person name="Matheny P.B."/>
            <person name="Slot J.C."/>
        </authorList>
    </citation>
    <scope>NUCLEOTIDE SEQUENCE [LARGE SCALE GENOMIC DNA]</scope>
    <source>
        <strain evidence="2 3">SRW20</strain>
    </source>
</reference>
<evidence type="ECO:0000256" key="1">
    <source>
        <dbReference type="SAM" id="MobiDB-lite"/>
    </source>
</evidence>
<feature type="compositionally biased region" description="Polar residues" evidence="1">
    <location>
        <begin position="1"/>
        <end position="16"/>
    </location>
</feature>
<feature type="region of interest" description="Disordered" evidence="1">
    <location>
        <begin position="1"/>
        <end position="78"/>
    </location>
</feature>
<feature type="compositionally biased region" description="Basic and acidic residues" evidence="1">
    <location>
        <begin position="58"/>
        <end position="78"/>
    </location>
</feature>
<dbReference type="Proteomes" id="UP000284706">
    <property type="component" value="Unassembled WGS sequence"/>
</dbReference>
<dbReference type="AlphaFoldDB" id="A0A409W5W8"/>
<accession>A0A409W5W8</accession>
<evidence type="ECO:0000313" key="2">
    <source>
        <dbReference type="EMBL" id="PPQ73919.1"/>
    </source>
</evidence>
<gene>
    <name evidence="2" type="ORF">CVT26_006545</name>
</gene>
<dbReference type="OrthoDB" id="3143642at2759"/>
<organism evidence="2 3">
    <name type="scientific">Gymnopilus dilepis</name>
    <dbReference type="NCBI Taxonomy" id="231916"/>
    <lineage>
        <taxon>Eukaryota</taxon>
        <taxon>Fungi</taxon>
        <taxon>Dikarya</taxon>
        <taxon>Basidiomycota</taxon>
        <taxon>Agaricomycotina</taxon>
        <taxon>Agaricomycetes</taxon>
        <taxon>Agaricomycetidae</taxon>
        <taxon>Agaricales</taxon>
        <taxon>Agaricineae</taxon>
        <taxon>Hymenogastraceae</taxon>
        <taxon>Gymnopilus</taxon>
    </lineage>
</organism>
<comment type="caution">
    <text evidence="2">The sequence shown here is derived from an EMBL/GenBank/DDBJ whole genome shotgun (WGS) entry which is preliminary data.</text>
</comment>
<keyword evidence="3" id="KW-1185">Reference proteome</keyword>
<protein>
    <submittedName>
        <fullName evidence="2">Uncharacterized protein</fullName>
    </submittedName>
</protein>
<dbReference type="EMBL" id="NHYE01005375">
    <property type="protein sequence ID" value="PPQ73919.1"/>
    <property type="molecule type" value="Genomic_DNA"/>
</dbReference>
<evidence type="ECO:0000313" key="3">
    <source>
        <dbReference type="Proteomes" id="UP000284706"/>
    </source>
</evidence>
<dbReference type="InParanoid" id="A0A409W5W8"/>
<sequence length="78" mass="8363">MPDVQSKSTVSGTNSPPLEATGSDKPLGQASVDNTSINAGHVSDGDQRKDYFPQSFAKNDDRQEKMGESLAMKMEKSS</sequence>